<reference evidence="1 2" key="1">
    <citation type="submission" date="2024-02" db="EMBL/GenBank/DDBJ databases">
        <authorList>
            <person name="Vignale AGUSTIN F."/>
            <person name="Sosa J E."/>
            <person name="Modenutti C."/>
        </authorList>
    </citation>
    <scope>NUCLEOTIDE SEQUENCE [LARGE SCALE GENOMIC DNA]</scope>
</reference>
<evidence type="ECO:0000313" key="2">
    <source>
        <dbReference type="Proteomes" id="UP001642360"/>
    </source>
</evidence>
<evidence type="ECO:0000313" key="1">
    <source>
        <dbReference type="EMBL" id="CAK9144048.1"/>
    </source>
</evidence>
<feature type="non-terminal residue" evidence="1">
    <location>
        <position position="93"/>
    </location>
</feature>
<sequence>MEIMPCSTTGLFEVKEKHGNFDVIFVRKSYGYGKWEAIGLIFSETMCHVPTYDMPSLGISSDKFGDENDKESSSNDVFLVSPRSKKLLGCPQR</sequence>
<comment type="caution">
    <text evidence="1">The sequence shown here is derived from an EMBL/GenBank/DDBJ whole genome shotgun (WGS) entry which is preliminary data.</text>
</comment>
<protein>
    <submittedName>
        <fullName evidence="1">Uncharacterized protein</fullName>
    </submittedName>
</protein>
<proteinExistence type="predicted"/>
<gene>
    <name evidence="1" type="ORF">ILEXP_LOCUS11789</name>
</gene>
<organism evidence="1 2">
    <name type="scientific">Ilex paraguariensis</name>
    <name type="common">yerba mate</name>
    <dbReference type="NCBI Taxonomy" id="185542"/>
    <lineage>
        <taxon>Eukaryota</taxon>
        <taxon>Viridiplantae</taxon>
        <taxon>Streptophyta</taxon>
        <taxon>Embryophyta</taxon>
        <taxon>Tracheophyta</taxon>
        <taxon>Spermatophyta</taxon>
        <taxon>Magnoliopsida</taxon>
        <taxon>eudicotyledons</taxon>
        <taxon>Gunneridae</taxon>
        <taxon>Pentapetalae</taxon>
        <taxon>asterids</taxon>
        <taxon>campanulids</taxon>
        <taxon>Aquifoliales</taxon>
        <taxon>Aquifoliaceae</taxon>
        <taxon>Ilex</taxon>
    </lineage>
</organism>
<dbReference type="Proteomes" id="UP001642360">
    <property type="component" value="Unassembled WGS sequence"/>
</dbReference>
<accession>A0ABC8RGF4</accession>
<name>A0ABC8RGF4_9AQUA</name>
<keyword evidence="2" id="KW-1185">Reference proteome</keyword>
<dbReference type="AlphaFoldDB" id="A0ABC8RGF4"/>
<dbReference type="EMBL" id="CAUOFW020001359">
    <property type="protein sequence ID" value="CAK9144048.1"/>
    <property type="molecule type" value="Genomic_DNA"/>
</dbReference>